<organism evidence="1">
    <name type="scientific">bioreactor metagenome</name>
    <dbReference type="NCBI Taxonomy" id="1076179"/>
    <lineage>
        <taxon>unclassified sequences</taxon>
        <taxon>metagenomes</taxon>
        <taxon>ecological metagenomes</taxon>
    </lineage>
</organism>
<dbReference type="SUPFAM" id="SSF52833">
    <property type="entry name" value="Thioredoxin-like"/>
    <property type="match status" value="1"/>
</dbReference>
<protein>
    <recommendedName>
        <fullName evidence="2">Thioredoxin-like fold domain-containing protein</fullName>
    </recommendedName>
</protein>
<dbReference type="InterPro" id="IPR036249">
    <property type="entry name" value="Thioredoxin-like_sf"/>
</dbReference>
<accession>A0A645FVI2</accession>
<dbReference type="Gene3D" id="3.40.30.10">
    <property type="entry name" value="Glutaredoxin"/>
    <property type="match status" value="1"/>
</dbReference>
<proteinExistence type="predicted"/>
<reference evidence="1" key="1">
    <citation type="submission" date="2019-08" db="EMBL/GenBank/DDBJ databases">
        <authorList>
            <person name="Kucharzyk K."/>
            <person name="Murdoch R.W."/>
            <person name="Higgins S."/>
            <person name="Loffler F."/>
        </authorList>
    </citation>
    <scope>NUCLEOTIDE SEQUENCE</scope>
</reference>
<evidence type="ECO:0008006" key="2">
    <source>
        <dbReference type="Google" id="ProtNLM"/>
    </source>
</evidence>
<evidence type="ECO:0000313" key="1">
    <source>
        <dbReference type="EMBL" id="MPN16083.1"/>
    </source>
</evidence>
<comment type="caution">
    <text evidence="1">The sequence shown here is derived from an EMBL/GenBank/DDBJ whole genome shotgun (WGS) entry which is preliminary data.</text>
</comment>
<dbReference type="Gene3D" id="3.20.20.210">
    <property type="match status" value="1"/>
</dbReference>
<name>A0A645FVI2_9ZZZZ</name>
<gene>
    <name evidence="1" type="ORF">SDC9_163421</name>
</gene>
<dbReference type="AlphaFoldDB" id="A0A645FVI2"/>
<sequence length="159" mass="17906">MKFVVDMLDSVDRHNLIVSPGCDMPYDVPLENTIAVAETVRDIEKYRELIKNYESVTDDASVELPDYAALKRPLLEAFTLDSASCAACTYMWAMVQDAKKEFGDAIDVVEYKYTSREGIARCRKVGVKNLPSLYINGKLAYASIIPGHEELYEKIRGLL</sequence>
<dbReference type="SUPFAM" id="SSF51726">
    <property type="entry name" value="UROD/MetE-like"/>
    <property type="match status" value="1"/>
</dbReference>
<dbReference type="EMBL" id="VSSQ01062981">
    <property type="protein sequence ID" value="MPN16083.1"/>
    <property type="molecule type" value="Genomic_DNA"/>
</dbReference>
<dbReference type="InterPro" id="IPR038071">
    <property type="entry name" value="UROD/MetE-like_sf"/>
</dbReference>